<reference evidence="3" key="1">
    <citation type="submission" date="2025-08" db="UniProtKB">
        <authorList>
            <consortium name="RefSeq"/>
        </authorList>
    </citation>
    <scope>IDENTIFICATION</scope>
    <source>
        <tissue evidence="3">Thorax and Abdomen</tissue>
    </source>
</reference>
<dbReference type="PANTHER" id="PTHR46585">
    <property type="entry name" value="INTEGRASE CORE DOMAIN CONTAINING PROTEIN"/>
    <property type="match status" value="1"/>
</dbReference>
<evidence type="ECO:0000313" key="3">
    <source>
        <dbReference type="RefSeq" id="XP_015524419.1"/>
    </source>
</evidence>
<accession>A0A6J0CEA0</accession>
<gene>
    <name evidence="3" type="primary">LOC107227716</name>
</gene>
<evidence type="ECO:0000313" key="2">
    <source>
        <dbReference type="Proteomes" id="UP000829291"/>
    </source>
</evidence>
<dbReference type="PROSITE" id="PS50013">
    <property type="entry name" value="CHROMO_2"/>
    <property type="match status" value="1"/>
</dbReference>
<protein>
    <submittedName>
        <fullName evidence="3">Uncharacterized protein LOC107227716</fullName>
    </submittedName>
</protein>
<keyword evidence="2" id="KW-1185">Reference proteome</keyword>
<dbReference type="OrthoDB" id="7680611at2759"/>
<dbReference type="InParanoid" id="A0A6J0CEA0"/>
<feature type="domain" description="Chromo" evidence="1">
    <location>
        <begin position="124"/>
        <end position="157"/>
    </location>
</feature>
<name>A0A6J0CEA0_NEOLC</name>
<dbReference type="GeneID" id="107227716"/>
<dbReference type="InterPro" id="IPR000953">
    <property type="entry name" value="Chromo/chromo_shadow_dom"/>
</dbReference>
<dbReference type="PANTHER" id="PTHR46585:SF1">
    <property type="entry name" value="CHROMO DOMAIN-CONTAINING PROTEIN"/>
    <property type="match status" value="1"/>
</dbReference>
<proteinExistence type="predicted"/>
<evidence type="ECO:0000259" key="1">
    <source>
        <dbReference type="PROSITE" id="PS50013"/>
    </source>
</evidence>
<dbReference type="KEGG" id="nlo:107227716"/>
<organism evidence="3">
    <name type="scientific">Neodiprion lecontei</name>
    <name type="common">Redheaded pine sawfly</name>
    <dbReference type="NCBI Taxonomy" id="441921"/>
    <lineage>
        <taxon>Eukaryota</taxon>
        <taxon>Metazoa</taxon>
        <taxon>Ecdysozoa</taxon>
        <taxon>Arthropoda</taxon>
        <taxon>Hexapoda</taxon>
        <taxon>Insecta</taxon>
        <taxon>Pterygota</taxon>
        <taxon>Neoptera</taxon>
        <taxon>Endopterygota</taxon>
        <taxon>Hymenoptera</taxon>
        <taxon>Tenthredinoidea</taxon>
        <taxon>Diprionidae</taxon>
        <taxon>Diprioninae</taxon>
        <taxon>Neodiprion</taxon>
    </lineage>
</organism>
<dbReference type="RefSeq" id="XP_015524419.1">
    <property type="nucleotide sequence ID" value="XM_015668933.1"/>
</dbReference>
<sequence length="157" mass="18506">MKQYNIDMYSPFSNLKALIKPANVTIINEKQLCERVYKLQQVKCVNRKRNFKVGDLVRISKYKNLFEKGYSLNWATEIFTVNEVKNTKPTTYKHVDYQDKSIEGGLYEEELNKVKYHDGEKSGYVLEKVLRQRGNQPCLKWLGFDSSHNSWIDETNL</sequence>
<dbReference type="Proteomes" id="UP000829291">
    <property type="component" value="Chromosome 7"/>
</dbReference>
<dbReference type="AlphaFoldDB" id="A0A6J0CEA0"/>